<dbReference type="AlphaFoldDB" id="A0A382WF21"/>
<evidence type="ECO:0000259" key="1">
    <source>
        <dbReference type="Pfam" id="PF08245"/>
    </source>
</evidence>
<protein>
    <recommendedName>
        <fullName evidence="1">Mur ligase central domain-containing protein</fullName>
    </recommendedName>
</protein>
<dbReference type="Pfam" id="PF08245">
    <property type="entry name" value="Mur_ligase_M"/>
    <property type="match status" value="1"/>
</dbReference>
<dbReference type="SUPFAM" id="SSF53623">
    <property type="entry name" value="MurD-like peptide ligases, catalytic domain"/>
    <property type="match status" value="1"/>
</dbReference>
<dbReference type="PANTHER" id="PTHR43445">
    <property type="entry name" value="UDP-N-ACETYLMURAMATE--L-ALANINE LIGASE-RELATED"/>
    <property type="match status" value="1"/>
</dbReference>
<dbReference type="InterPro" id="IPR036565">
    <property type="entry name" value="Mur-like_cat_sf"/>
</dbReference>
<dbReference type="EMBL" id="UINC01159428">
    <property type="protein sequence ID" value="SVD57506.1"/>
    <property type="molecule type" value="Genomic_DNA"/>
</dbReference>
<feature type="domain" description="Mur ligase central" evidence="1">
    <location>
        <begin position="14"/>
        <end position="145"/>
    </location>
</feature>
<dbReference type="InterPro" id="IPR050061">
    <property type="entry name" value="MurCDEF_pg_biosynth"/>
</dbReference>
<reference evidence="2" key="1">
    <citation type="submission" date="2018-05" db="EMBL/GenBank/DDBJ databases">
        <authorList>
            <person name="Lanie J.A."/>
            <person name="Ng W.-L."/>
            <person name="Kazmierczak K.M."/>
            <person name="Andrzejewski T.M."/>
            <person name="Davidsen T.M."/>
            <person name="Wayne K.J."/>
            <person name="Tettelin H."/>
            <person name="Glass J.I."/>
            <person name="Rusch D."/>
            <person name="Podicherti R."/>
            <person name="Tsui H.-C.T."/>
            <person name="Winkler M.E."/>
        </authorList>
    </citation>
    <scope>NUCLEOTIDE SEQUENCE</scope>
</reference>
<proteinExistence type="predicted"/>
<sequence>MLGAITRLRRTVAIAGTHGKTTTASMLALALRGAELRPSFVIGGDVNEIGTGAAWDDGDLFVVEADESDGSFLELAPSLAVVTNVDPDHLEHHGSFEGLRASFDRFAGGVGGPVVIGIDDVEGAALADRARRAGVDVRTVGTAADA</sequence>
<dbReference type="PANTHER" id="PTHR43445:SF3">
    <property type="entry name" value="UDP-N-ACETYLMURAMATE--L-ALANINE LIGASE"/>
    <property type="match status" value="1"/>
</dbReference>
<evidence type="ECO:0000313" key="2">
    <source>
        <dbReference type="EMBL" id="SVD57506.1"/>
    </source>
</evidence>
<name>A0A382WF21_9ZZZZ</name>
<organism evidence="2">
    <name type="scientific">marine metagenome</name>
    <dbReference type="NCBI Taxonomy" id="408172"/>
    <lineage>
        <taxon>unclassified sequences</taxon>
        <taxon>metagenomes</taxon>
        <taxon>ecological metagenomes</taxon>
    </lineage>
</organism>
<accession>A0A382WF21</accession>
<gene>
    <name evidence="2" type="ORF">METZ01_LOCUS410360</name>
</gene>
<dbReference type="GO" id="GO:0016881">
    <property type="term" value="F:acid-amino acid ligase activity"/>
    <property type="evidence" value="ECO:0007669"/>
    <property type="project" value="InterPro"/>
</dbReference>
<feature type="non-terminal residue" evidence="2">
    <location>
        <position position="146"/>
    </location>
</feature>
<dbReference type="InterPro" id="IPR013221">
    <property type="entry name" value="Mur_ligase_cen"/>
</dbReference>
<dbReference type="Gene3D" id="3.40.1190.10">
    <property type="entry name" value="Mur-like, catalytic domain"/>
    <property type="match status" value="1"/>
</dbReference>
<dbReference type="GO" id="GO:0005524">
    <property type="term" value="F:ATP binding"/>
    <property type="evidence" value="ECO:0007669"/>
    <property type="project" value="InterPro"/>
</dbReference>